<reference evidence="2" key="1">
    <citation type="submission" date="2015-11" db="EMBL/GenBank/DDBJ databases">
        <title>De novo transcriptome assembly of four potential Pierce s Disease insect vectors from Arizona vineyards.</title>
        <authorList>
            <person name="Tassone E.E."/>
        </authorList>
    </citation>
    <scope>NUCLEOTIDE SEQUENCE</scope>
</reference>
<accession>A0A1B6LNB7</accession>
<feature type="region of interest" description="Disordered" evidence="1">
    <location>
        <begin position="382"/>
        <end position="414"/>
    </location>
</feature>
<feature type="region of interest" description="Disordered" evidence="1">
    <location>
        <begin position="489"/>
        <end position="537"/>
    </location>
</feature>
<feature type="compositionally biased region" description="Polar residues" evidence="1">
    <location>
        <begin position="492"/>
        <end position="511"/>
    </location>
</feature>
<evidence type="ECO:0000313" key="2">
    <source>
        <dbReference type="EMBL" id="JAT25157.1"/>
    </source>
</evidence>
<feature type="compositionally biased region" description="Polar residues" evidence="1">
    <location>
        <begin position="165"/>
        <end position="177"/>
    </location>
</feature>
<dbReference type="Gene3D" id="2.60.40.150">
    <property type="entry name" value="C2 domain"/>
    <property type="match status" value="1"/>
</dbReference>
<dbReference type="PANTHER" id="PTHR14240:SF1">
    <property type="entry name" value="PROTEIN FANTOM-RELATED"/>
    <property type="match status" value="1"/>
</dbReference>
<protein>
    <recommendedName>
        <fullName evidence="3">RPGRIP1 C-terminal domain-containing protein</fullName>
    </recommendedName>
</protein>
<proteinExistence type="predicted"/>
<dbReference type="InterPro" id="IPR031139">
    <property type="entry name" value="RPGRIP1_fam"/>
</dbReference>
<gene>
    <name evidence="2" type="ORF">g.27320</name>
</gene>
<feature type="non-terminal residue" evidence="2">
    <location>
        <position position="707"/>
    </location>
</feature>
<dbReference type="EMBL" id="GEBQ01014820">
    <property type="protein sequence ID" value="JAT25157.1"/>
    <property type="molecule type" value="Transcribed_RNA"/>
</dbReference>
<sequence>MTDEDQDSLRPSSPYHEKCFPPYCDNAGQVDKQSVAKMTRRDLEDKYIVYADENLNLKKRVREHERHIQRLQTAMARQDSIDKRGGGKMPPSMHLDSARMDNLEIQNKHLQAKVKVLKQQLMNHSYIHSKENKISENKERQLKNPEYFRDVGQTQSARETKNRYKSPSPSARDLNNSSALKERIAVLENLLETQKDKYKTRIAQLEKELSAFSKTGGNLSEELSEHSRKVNDNVEIIKLRRDSKRMSTEIDALNSQNEALQKELDELKAALKKADESVEELERMLERERERAKDAKSNLSKSVSHTETIRVLQEEIRDLKSERKELKEANERLLLLTTTASKSDKSLGSDTKLKQQISALELRLDEKTRELKAKEERVAQLEERLKDSDKPPKSVLSKETMAGGRDEDSNLKDEDEIQQLKRKLNEALDELRELRPIADHHNRNCLNISEPVVQQRPKRKWPEPKLVNMFGNKDLSAQMPSRVVLMDIRPSDGSNKATTPSASAHKQITRQNVEEEERPKTPPSTVQSALSDHEVEQVPGVTATKPVLIIVSKHEFDAVLMKKKKFYSQTEVMVPSDGQRPHNCKMEICIYDLEVDNRMVDHISEMEKDPQVYVVWNFLGLEQTTLAMPLTTAHFHTNVVYFGPLSEEMARHVQQSEMPIQLMLVKSRGNAVKVGEGKLDLMQAINQPNRGFLRSVSLAAEQGYGTV</sequence>
<dbReference type="Gene3D" id="1.10.287.1490">
    <property type="match status" value="1"/>
</dbReference>
<dbReference type="GO" id="GO:1905515">
    <property type="term" value="P:non-motile cilium assembly"/>
    <property type="evidence" value="ECO:0007669"/>
    <property type="project" value="TreeGrafter"/>
</dbReference>
<evidence type="ECO:0008006" key="3">
    <source>
        <dbReference type="Google" id="ProtNLM"/>
    </source>
</evidence>
<feature type="region of interest" description="Disordered" evidence="1">
    <location>
        <begin position="1"/>
        <end position="20"/>
    </location>
</feature>
<dbReference type="PANTHER" id="PTHR14240">
    <property type="entry name" value="RETINITIS PIGMENTOSA GTPASE REGULATOR-INTERACTING PROTEIN"/>
    <property type="match status" value="1"/>
</dbReference>
<feature type="region of interest" description="Disordered" evidence="1">
    <location>
        <begin position="128"/>
        <end position="177"/>
    </location>
</feature>
<dbReference type="AlphaFoldDB" id="A0A1B6LNB7"/>
<organism evidence="2">
    <name type="scientific">Graphocephala atropunctata</name>
    <dbReference type="NCBI Taxonomy" id="36148"/>
    <lineage>
        <taxon>Eukaryota</taxon>
        <taxon>Metazoa</taxon>
        <taxon>Ecdysozoa</taxon>
        <taxon>Arthropoda</taxon>
        <taxon>Hexapoda</taxon>
        <taxon>Insecta</taxon>
        <taxon>Pterygota</taxon>
        <taxon>Neoptera</taxon>
        <taxon>Paraneoptera</taxon>
        <taxon>Hemiptera</taxon>
        <taxon>Auchenorrhyncha</taxon>
        <taxon>Membracoidea</taxon>
        <taxon>Cicadellidae</taxon>
        <taxon>Cicadellinae</taxon>
        <taxon>Cicadellini</taxon>
        <taxon>Graphocephala</taxon>
    </lineage>
</organism>
<name>A0A1B6LNB7_9HEMI</name>
<feature type="compositionally biased region" description="Basic and acidic residues" evidence="1">
    <location>
        <begin position="128"/>
        <end position="149"/>
    </location>
</feature>
<dbReference type="GO" id="GO:0035869">
    <property type="term" value="C:ciliary transition zone"/>
    <property type="evidence" value="ECO:0007669"/>
    <property type="project" value="TreeGrafter"/>
</dbReference>
<feature type="compositionally biased region" description="Basic and acidic residues" evidence="1">
    <location>
        <begin position="382"/>
        <end position="392"/>
    </location>
</feature>
<evidence type="ECO:0000256" key="1">
    <source>
        <dbReference type="SAM" id="MobiDB-lite"/>
    </source>
</evidence>
<dbReference type="InterPro" id="IPR035892">
    <property type="entry name" value="C2_domain_sf"/>
</dbReference>